<evidence type="ECO:0000313" key="2">
    <source>
        <dbReference type="EMBL" id="OGL86596.1"/>
    </source>
</evidence>
<evidence type="ECO:0000256" key="1">
    <source>
        <dbReference type="SAM" id="MobiDB-lite"/>
    </source>
</evidence>
<feature type="compositionally biased region" description="Basic and acidic residues" evidence="1">
    <location>
        <begin position="14"/>
        <end position="27"/>
    </location>
</feature>
<feature type="compositionally biased region" description="Gly residues" evidence="1">
    <location>
        <begin position="331"/>
        <end position="343"/>
    </location>
</feature>
<sequence length="343" mass="37554">MTEREPGAEPPFEAEPKGSDVVVHREMTDEEYAAHKKKQKEAGQADRDAYDAERERLDKYLNPDVPPEVDEGIGGPKPKEPIWATTTYLAAKTGGVAGKVPKWLGYKGSSFLTAIETWGKDTMKKNAPWLAKIPIAGGLLLGDVKKTWEERDKEEAKKREATDKANKSAAEKAKKELDAAAKKTDADLKKQQTSENKKADQETKNYEKTLQSLMTPLEEYNYKHGDDEAKKAILETVEKDLPAREAKRKENEHTALLVQHMTAAEQEKYRAPIPAVPPEGDPNRADIMAQIEATTAAKAELLVHVQESLHTPERAAIAQANKGGGKKGKKGGGGGKGGGRGRS</sequence>
<accession>A0A1F7V7N6</accession>
<comment type="caution">
    <text evidence="2">The sequence shown here is derived from an EMBL/GenBank/DDBJ whole genome shotgun (WGS) entry which is preliminary data.</text>
</comment>
<feature type="compositionally biased region" description="Basic and acidic residues" evidence="1">
    <location>
        <begin position="40"/>
        <end position="61"/>
    </location>
</feature>
<feature type="region of interest" description="Disordered" evidence="1">
    <location>
        <begin position="1"/>
        <end position="80"/>
    </location>
</feature>
<dbReference type="EMBL" id="MGEQ01000008">
    <property type="protein sequence ID" value="OGL86596.1"/>
    <property type="molecule type" value="Genomic_DNA"/>
</dbReference>
<feature type="region of interest" description="Disordered" evidence="1">
    <location>
        <begin position="149"/>
        <end position="207"/>
    </location>
</feature>
<reference evidence="2 3" key="1">
    <citation type="journal article" date="2016" name="Nat. Commun.">
        <title>Thousands of microbial genomes shed light on interconnected biogeochemical processes in an aquifer system.</title>
        <authorList>
            <person name="Anantharaman K."/>
            <person name="Brown C.T."/>
            <person name="Hug L.A."/>
            <person name="Sharon I."/>
            <person name="Castelle C.J."/>
            <person name="Probst A.J."/>
            <person name="Thomas B.C."/>
            <person name="Singh A."/>
            <person name="Wilkins M.J."/>
            <person name="Karaoz U."/>
            <person name="Brodie E.L."/>
            <person name="Williams K.H."/>
            <person name="Hubbard S.S."/>
            <person name="Banfield J.F."/>
        </authorList>
    </citation>
    <scope>NUCLEOTIDE SEQUENCE [LARGE SCALE GENOMIC DNA]</scope>
</reference>
<feature type="region of interest" description="Disordered" evidence="1">
    <location>
        <begin position="312"/>
        <end position="343"/>
    </location>
</feature>
<name>A0A1F7V7N6_9BACT</name>
<evidence type="ECO:0000313" key="3">
    <source>
        <dbReference type="Proteomes" id="UP000176593"/>
    </source>
</evidence>
<protein>
    <submittedName>
        <fullName evidence="2">Uncharacterized protein</fullName>
    </submittedName>
</protein>
<organism evidence="2 3">
    <name type="scientific">Candidatus Uhrbacteria bacterium RIFCSPLOWO2_02_FULL_48_18</name>
    <dbReference type="NCBI Taxonomy" id="1802408"/>
    <lineage>
        <taxon>Bacteria</taxon>
        <taxon>Candidatus Uhriibacteriota</taxon>
    </lineage>
</organism>
<dbReference type="AlphaFoldDB" id="A0A1F7V7N6"/>
<gene>
    <name evidence="2" type="ORF">A3I41_04910</name>
</gene>
<proteinExistence type="predicted"/>
<dbReference type="Proteomes" id="UP000176593">
    <property type="component" value="Unassembled WGS sequence"/>
</dbReference>